<feature type="compositionally biased region" description="Basic and acidic residues" evidence="1">
    <location>
        <begin position="49"/>
        <end position="69"/>
    </location>
</feature>
<organism evidence="2 3">
    <name type="scientific">Streblomastix strix</name>
    <dbReference type="NCBI Taxonomy" id="222440"/>
    <lineage>
        <taxon>Eukaryota</taxon>
        <taxon>Metamonada</taxon>
        <taxon>Preaxostyla</taxon>
        <taxon>Oxymonadida</taxon>
        <taxon>Streblomastigidae</taxon>
        <taxon>Streblomastix</taxon>
    </lineage>
</organism>
<proteinExistence type="predicted"/>
<comment type="caution">
    <text evidence="2">The sequence shown here is derived from an EMBL/GenBank/DDBJ whole genome shotgun (WGS) entry which is preliminary data.</text>
</comment>
<feature type="region of interest" description="Disordered" evidence="1">
    <location>
        <begin position="49"/>
        <end position="74"/>
    </location>
</feature>
<dbReference type="EMBL" id="SNRW01003900">
    <property type="protein sequence ID" value="KAA6388649.1"/>
    <property type="molecule type" value="Genomic_DNA"/>
</dbReference>
<gene>
    <name evidence="2" type="ORF">EZS28_015821</name>
</gene>
<dbReference type="OrthoDB" id="7477527at2759"/>
<evidence type="ECO:0000313" key="2">
    <source>
        <dbReference type="EMBL" id="KAA6388649.1"/>
    </source>
</evidence>
<name>A0A5J4W2A3_9EUKA</name>
<dbReference type="AlphaFoldDB" id="A0A5J4W2A3"/>
<sequence>MRNRTEIDNNIPGMDIESEGDEYKNVARKKAKNVISIVGLVQRNIQEQKREDKINSSADRQTEFPETSDKGSVYVSNGIRKSENTSVEDTIMGWINDSKQIGKQGVEVVNKENMGQTPESLINRTITCMLPTDTFSNTWTNEILFVHPPIPILSRVISYINYEATLAIVVAPWWPGQPCIPHGPEMEKGKMYLTQILDRIGLSRGKKQTGLQGGIQVLTQQTLSNLAQIQYSLIFVIPQITSTPSKLAYRAVLNCKIINRRYSNMWDKRQLFDHQRPRPDDKHLLDTGIQTKLESLLLSIYFIRINEAAGINLVISNITYRNQTVILCLSPKVNNLIEQNEIRRTGDPKVCPNSTLFTWLNRLYWHYGMDPEQIVSLFQQLDGQPSDKR</sequence>
<reference evidence="2 3" key="1">
    <citation type="submission" date="2019-03" db="EMBL/GenBank/DDBJ databases">
        <title>Single cell metagenomics reveals metabolic interactions within the superorganism composed of flagellate Streblomastix strix and complex community of Bacteroidetes bacteria on its surface.</title>
        <authorList>
            <person name="Treitli S.C."/>
            <person name="Kolisko M."/>
            <person name="Husnik F."/>
            <person name="Keeling P."/>
            <person name="Hampl V."/>
        </authorList>
    </citation>
    <scope>NUCLEOTIDE SEQUENCE [LARGE SCALE GENOMIC DNA]</scope>
    <source>
        <strain evidence="2">ST1C</strain>
    </source>
</reference>
<evidence type="ECO:0000313" key="3">
    <source>
        <dbReference type="Proteomes" id="UP000324800"/>
    </source>
</evidence>
<protein>
    <submittedName>
        <fullName evidence="2">Uncharacterized protein</fullName>
    </submittedName>
</protein>
<evidence type="ECO:0000256" key="1">
    <source>
        <dbReference type="SAM" id="MobiDB-lite"/>
    </source>
</evidence>
<dbReference type="Proteomes" id="UP000324800">
    <property type="component" value="Unassembled WGS sequence"/>
</dbReference>
<accession>A0A5J4W2A3</accession>